<evidence type="ECO:0000313" key="3">
    <source>
        <dbReference type="Proteomes" id="UP001054945"/>
    </source>
</evidence>
<evidence type="ECO:0000313" key="2">
    <source>
        <dbReference type="EMBL" id="GIX69145.1"/>
    </source>
</evidence>
<name>A0AAV4MA85_CAEEX</name>
<comment type="caution">
    <text evidence="2">The sequence shown here is derived from an EMBL/GenBank/DDBJ whole genome shotgun (WGS) entry which is preliminary data.</text>
</comment>
<dbReference type="AlphaFoldDB" id="A0AAV4MA85"/>
<dbReference type="PANTHER" id="PTHR24413">
    <property type="entry name" value="SPECKLE-TYPE POZ PROTEIN"/>
    <property type="match status" value="1"/>
</dbReference>
<keyword evidence="3" id="KW-1185">Reference proteome</keyword>
<dbReference type="InterPro" id="IPR011333">
    <property type="entry name" value="SKP1/BTB/POZ_sf"/>
</dbReference>
<dbReference type="CDD" id="cd18186">
    <property type="entry name" value="BTB_POZ_ZBTB_KLHL-like"/>
    <property type="match status" value="1"/>
</dbReference>
<evidence type="ECO:0000259" key="1">
    <source>
        <dbReference type="PROSITE" id="PS50097"/>
    </source>
</evidence>
<feature type="domain" description="BTB" evidence="1">
    <location>
        <begin position="45"/>
        <end position="88"/>
    </location>
</feature>
<dbReference type="InterPro" id="IPR000210">
    <property type="entry name" value="BTB/POZ_dom"/>
</dbReference>
<dbReference type="PROSITE" id="PS50097">
    <property type="entry name" value="BTB"/>
    <property type="match status" value="1"/>
</dbReference>
<proteinExistence type="predicted"/>
<reference evidence="2 3" key="1">
    <citation type="submission" date="2021-06" db="EMBL/GenBank/DDBJ databases">
        <title>Caerostris extrusa draft genome.</title>
        <authorList>
            <person name="Kono N."/>
            <person name="Arakawa K."/>
        </authorList>
    </citation>
    <scope>NUCLEOTIDE SEQUENCE [LARGE SCALE GENOMIC DNA]</scope>
</reference>
<dbReference type="Proteomes" id="UP001054945">
    <property type="component" value="Unassembled WGS sequence"/>
</dbReference>
<sequence>MDSTPNSKCAFLHLKLGKKYNNNKSKCTFHTERDIELMLHENVLCDVKLRTGAETFPAHWFILSARSPVFRAMCQSDMKEKSSRLHPH</sequence>
<gene>
    <name evidence="2" type="ORF">CEXT_143201</name>
</gene>
<protein>
    <recommendedName>
        <fullName evidence="1">BTB domain-containing protein</fullName>
    </recommendedName>
</protein>
<dbReference type="EMBL" id="BPLR01002019">
    <property type="protein sequence ID" value="GIX69145.1"/>
    <property type="molecule type" value="Genomic_DNA"/>
</dbReference>
<accession>A0AAV4MA85</accession>
<organism evidence="2 3">
    <name type="scientific">Caerostris extrusa</name>
    <name type="common">Bark spider</name>
    <name type="synonym">Caerostris bankana</name>
    <dbReference type="NCBI Taxonomy" id="172846"/>
    <lineage>
        <taxon>Eukaryota</taxon>
        <taxon>Metazoa</taxon>
        <taxon>Ecdysozoa</taxon>
        <taxon>Arthropoda</taxon>
        <taxon>Chelicerata</taxon>
        <taxon>Arachnida</taxon>
        <taxon>Araneae</taxon>
        <taxon>Araneomorphae</taxon>
        <taxon>Entelegynae</taxon>
        <taxon>Araneoidea</taxon>
        <taxon>Araneidae</taxon>
        <taxon>Caerostris</taxon>
    </lineage>
</organism>
<dbReference type="Gene3D" id="3.30.710.10">
    <property type="entry name" value="Potassium Channel Kv1.1, Chain A"/>
    <property type="match status" value="1"/>
</dbReference>
<dbReference type="SUPFAM" id="SSF54695">
    <property type="entry name" value="POZ domain"/>
    <property type="match status" value="1"/>
</dbReference>
<dbReference type="Pfam" id="PF00651">
    <property type="entry name" value="BTB"/>
    <property type="match status" value="1"/>
</dbReference>